<dbReference type="InterPro" id="IPR029044">
    <property type="entry name" value="Nucleotide-diphossugar_trans"/>
</dbReference>
<protein>
    <submittedName>
        <fullName evidence="2">Teichuronic acid biosynthesis glycosyltransferase TuaG</fullName>
    </submittedName>
</protein>
<dbReference type="AlphaFoldDB" id="A0A1M5DS12"/>
<dbReference type="GO" id="GO:0016758">
    <property type="term" value="F:hexosyltransferase activity"/>
    <property type="evidence" value="ECO:0007669"/>
    <property type="project" value="UniProtKB-ARBA"/>
</dbReference>
<dbReference type="OrthoDB" id="9802649at2"/>
<sequence length="257" mass="29967">MTDYGLVSIITPNYNCARFISETIKSVQAQTYPNWEMIIVDDCSTDGSDKVVEPYMEEDQRIRFLRNEYNSGAAVSRNYALREAKGRWIAFLDSDDLWMPEKLEKQLRFMVENGYHFSYHNSFDIDENGAEKGRLVTGPKKVGPISIYNYDWIGCLAAIYDQEAVGLIQIEDIKKNNDYAMWMKVCKKVPCYLLDDTLAKYRIRQGSISRHSKTALIKWHYKLFNEAEHQNPVLAGFNTIRNLFFGVIKKIVYEKKY</sequence>
<proteinExistence type="predicted"/>
<dbReference type="PANTHER" id="PTHR22916:SF3">
    <property type="entry name" value="UDP-GLCNAC:BETAGAL BETA-1,3-N-ACETYLGLUCOSAMINYLTRANSFERASE-LIKE PROTEIN 1"/>
    <property type="match status" value="1"/>
</dbReference>
<dbReference type="Gene3D" id="3.90.550.10">
    <property type="entry name" value="Spore Coat Polysaccharide Biosynthesis Protein SpsA, Chain A"/>
    <property type="match status" value="1"/>
</dbReference>
<dbReference type="RefSeq" id="WP_073350201.1">
    <property type="nucleotide sequence ID" value="NZ_FQVD01000030.1"/>
</dbReference>
<reference evidence="2 3" key="1">
    <citation type="submission" date="2016-11" db="EMBL/GenBank/DDBJ databases">
        <authorList>
            <person name="Jaros S."/>
            <person name="Januszkiewicz K."/>
            <person name="Wedrychowicz H."/>
        </authorList>
    </citation>
    <scope>NUCLEOTIDE SEQUENCE [LARGE SCALE GENOMIC DNA]</scope>
    <source>
        <strain evidence="2 3">DSM 26883</strain>
    </source>
</reference>
<dbReference type="Proteomes" id="UP000184436">
    <property type="component" value="Unassembled WGS sequence"/>
</dbReference>
<evidence type="ECO:0000313" key="3">
    <source>
        <dbReference type="Proteomes" id="UP000184436"/>
    </source>
</evidence>
<name>A0A1M5DS12_9BACE</name>
<dbReference type="SUPFAM" id="SSF53448">
    <property type="entry name" value="Nucleotide-diphospho-sugar transferases"/>
    <property type="match status" value="1"/>
</dbReference>
<evidence type="ECO:0000313" key="2">
    <source>
        <dbReference type="EMBL" id="SHF69787.1"/>
    </source>
</evidence>
<dbReference type="Pfam" id="PF00535">
    <property type="entry name" value="Glycos_transf_2"/>
    <property type="match status" value="1"/>
</dbReference>
<gene>
    <name evidence="2" type="ORF">SAMN05444349_13056</name>
</gene>
<organism evidence="2 3">
    <name type="scientific">Bacteroides faecichinchillae</name>
    <dbReference type="NCBI Taxonomy" id="871325"/>
    <lineage>
        <taxon>Bacteria</taxon>
        <taxon>Pseudomonadati</taxon>
        <taxon>Bacteroidota</taxon>
        <taxon>Bacteroidia</taxon>
        <taxon>Bacteroidales</taxon>
        <taxon>Bacteroidaceae</taxon>
        <taxon>Bacteroides</taxon>
    </lineage>
</organism>
<evidence type="ECO:0000259" key="1">
    <source>
        <dbReference type="Pfam" id="PF00535"/>
    </source>
</evidence>
<dbReference type="EMBL" id="FQVD01000030">
    <property type="protein sequence ID" value="SHF69787.1"/>
    <property type="molecule type" value="Genomic_DNA"/>
</dbReference>
<dbReference type="PANTHER" id="PTHR22916">
    <property type="entry name" value="GLYCOSYLTRANSFERASE"/>
    <property type="match status" value="1"/>
</dbReference>
<feature type="domain" description="Glycosyltransferase 2-like" evidence="1">
    <location>
        <begin position="8"/>
        <end position="134"/>
    </location>
</feature>
<dbReference type="InterPro" id="IPR001173">
    <property type="entry name" value="Glyco_trans_2-like"/>
</dbReference>
<keyword evidence="3" id="KW-1185">Reference proteome</keyword>
<keyword evidence="2" id="KW-0808">Transferase</keyword>
<dbReference type="STRING" id="871325.SAMN05444349_13056"/>
<dbReference type="CDD" id="cd00761">
    <property type="entry name" value="Glyco_tranf_GTA_type"/>
    <property type="match status" value="1"/>
</dbReference>
<accession>A0A1M5DS12</accession>